<dbReference type="Pfam" id="PF03009">
    <property type="entry name" value="GDPD"/>
    <property type="match status" value="1"/>
</dbReference>
<dbReference type="AlphaFoldDB" id="A0A1H0H891"/>
<dbReference type="GO" id="GO:0006629">
    <property type="term" value="P:lipid metabolic process"/>
    <property type="evidence" value="ECO:0007669"/>
    <property type="project" value="InterPro"/>
</dbReference>
<dbReference type="RefSeq" id="WP_245723941.1">
    <property type="nucleotide sequence ID" value="NZ_FNGY01000012.1"/>
</dbReference>
<evidence type="ECO:0000259" key="1">
    <source>
        <dbReference type="PROSITE" id="PS51704"/>
    </source>
</evidence>
<reference evidence="3" key="1">
    <citation type="submission" date="2016-10" db="EMBL/GenBank/DDBJ databases">
        <authorList>
            <person name="Varghese N."/>
            <person name="Submissions S."/>
        </authorList>
    </citation>
    <scope>NUCLEOTIDE SEQUENCE [LARGE SCALE GENOMIC DNA]</scope>
    <source>
        <strain evidence="3">DSM 19110</strain>
    </source>
</reference>
<dbReference type="STRING" id="430522.BFS30_12430"/>
<dbReference type="Gene3D" id="3.20.20.190">
    <property type="entry name" value="Phosphatidylinositol (PI) phosphodiesterase"/>
    <property type="match status" value="1"/>
</dbReference>
<evidence type="ECO:0000313" key="2">
    <source>
        <dbReference type="EMBL" id="SDO15343.1"/>
    </source>
</evidence>
<dbReference type="EMBL" id="FNGY01000012">
    <property type="protein sequence ID" value="SDO15343.1"/>
    <property type="molecule type" value="Genomic_DNA"/>
</dbReference>
<gene>
    <name evidence="2" type="ORF">SAMN05421820_11261</name>
</gene>
<sequence>MTMKNANFLLCIAAIGLSSCKTMQQRMTTTAQFPAFSNEGHRGGRGLMPENTIPAMYHAIDLGMTTLEMDTHITKDQEVVVTHDDYLSPAFMLDPQGQEISKSDARKYAVFQMDYVALKQFDLGSKYYEAFPQQKKMKSYIPRLGELIDAVQQYLKKAGKKQIFYNIETKCSPEGDGLLNPDPETFVQLLMDVIEKKGIQQFVVIQSFDKRTLQVLHKKYPQMKTSYLVANKKSFEENIADLGFNPFILSPMYQMVNAELIKKCHEQQIKVIPWTVNTAKEITELKALNVDGIISDYPDLLGH</sequence>
<name>A0A1H0H891_9SPHI</name>
<dbReference type="PROSITE" id="PS51704">
    <property type="entry name" value="GP_PDE"/>
    <property type="match status" value="1"/>
</dbReference>
<dbReference type="InterPro" id="IPR017946">
    <property type="entry name" value="PLC-like_Pdiesterase_TIM-brl"/>
</dbReference>
<proteinExistence type="predicted"/>
<dbReference type="SUPFAM" id="SSF51695">
    <property type="entry name" value="PLC-like phosphodiesterases"/>
    <property type="match status" value="1"/>
</dbReference>
<dbReference type="InterPro" id="IPR030395">
    <property type="entry name" value="GP_PDE_dom"/>
</dbReference>
<protein>
    <submittedName>
        <fullName evidence="2">Glycerophosphoryl diester phosphodiesterase</fullName>
    </submittedName>
</protein>
<evidence type="ECO:0000313" key="3">
    <source>
        <dbReference type="Proteomes" id="UP000183200"/>
    </source>
</evidence>
<dbReference type="Proteomes" id="UP000183200">
    <property type="component" value="Unassembled WGS sequence"/>
</dbReference>
<accession>A0A1H0H891</accession>
<dbReference type="PANTHER" id="PTHR46211">
    <property type="entry name" value="GLYCEROPHOSPHORYL DIESTER PHOSPHODIESTERASE"/>
    <property type="match status" value="1"/>
</dbReference>
<organism evidence="2 3">
    <name type="scientific">Pedobacter steynii</name>
    <dbReference type="NCBI Taxonomy" id="430522"/>
    <lineage>
        <taxon>Bacteria</taxon>
        <taxon>Pseudomonadati</taxon>
        <taxon>Bacteroidota</taxon>
        <taxon>Sphingobacteriia</taxon>
        <taxon>Sphingobacteriales</taxon>
        <taxon>Sphingobacteriaceae</taxon>
        <taxon>Pedobacter</taxon>
    </lineage>
</organism>
<dbReference type="GO" id="GO:0008081">
    <property type="term" value="F:phosphoric diester hydrolase activity"/>
    <property type="evidence" value="ECO:0007669"/>
    <property type="project" value="InterPro"/>
</dbReference>
<dbReference type="PROSITE" id="PS51257">
    <property type="entry name" value="PROKAR_LIPOPROTEIN"/>
    <property type="match status" value="1"/>
</dbReference>
<dbReference type="PANTHER" id="PTHR46211:SF14">
    <property type="entry name" value="GLYCEROPHOSPHODIESTER PHOSPHODIESTERASE"/>
    <property type="match status" value="1"/>
</dbReference>
<feature type="domain" description="GP-PDE" evidence="1">
    <location>
        <begin position="36"/>
        <end position="303"/>
    </location>
</feature>
<keyword evidence="3" id="KW-1185">Reference proteome</keyword>